<dbReference type="Pfam" id="PF20684">
    <property type="entry name" value="Fung_rhodopsin"/>
    <property type="match status" value="1"/>
</dbReference>
<sequence length="400" mass="43556">MSDPAVAAAIAAGNVPDDITADYLNETRDPPTIAAIVVVTALTALIVGCRAISRALLVKRFGFDDALAVFGLLLLVAFVVLCIVLIKIGSGRHYEYIMYVMSMQAVRDSEVLDFAAHLVYTTALLVCRISGLAFYYRLCSLHDTFLLAIKIVAGVLVAGFLPQVFLIIFHCLPVTGLWPYDWQPEVADFTCLQWGIVYCTNSAVSLLCDLLLFGIPIAMLKILALSRKRKIQLGCILLPGILVIAISITRLVLVVKGQWESDMSWTYNPMLAVEVSEIGATLIALSVPGIKPLLDKCFGGSSSAQNTHGSKTTGAAYHPEGGNDTALQTIGNLRPTRSMVASGRYQTNAPPSTRDDSDPENYGGKDDNESTDGILVKVDFKVKEEYGRPQFDQKNQYRQI</sequence>
<name>A0AAD5RTH0_9PEZI</name>
<keyword evidence="2 7" id="KW-0812">Transmembrane</keyword>
<organism evidence="9 10">
    <name type="scientific">Zalerion maritima</name>
    <dbReference type="NCBI Taxonomy" id="339359"/>
    <lineage>
        <taxon>Eukaryota</taxon>
        <taxon>Fungi</taxon>
        <taxon>Dikarya</taxon>
        <taxon>Ascomycota</taxon>
        <taxon>Pezizomycotina</taxon>
        <taxon>Sordariomycetes</taxon>
        <taxon>Lulworthiomycetidae</taxon>
        <taxon>Lulworthiales</taxon>
        <taxon>Lulworthiaceae</taxon>
        <taxon>Zalerion</taxon>
    </lineage>
</organism>
<keyword evidence="3 7" id="KW-1133">Transmembrane helix</keyword>
<evidence type="ECO:0000256" key="6">
    <source>
        <dbReference type="SAM" id="MobiDB-lite"/>
    </source>
</evidence>
<dbReference type="AlphaFoldDB" id="A0AAD5RTH0"/>
<dbReference type="GO" id="GO:0016020">
    <property type="term" value="C:membrane"/>
    <property type="evidence" value="ECO:0007669"/>
    <property type="project" value="UniProtKB-SubCell"/>
</dbReference>
<evidence type="ECO:0000256" key="5">
    <source>
        <dbReference type="ARBA" id="ARBA00038359"/>
    </source>
</evidence>
<keyword evidence="10" id="KW-1185">Reference proteome</keyword>
<evidence type="ECO:0000313" key="9">
    <source>
        <dbReference type="EMBL" id="KAJ2903773.1"/>
    </source>
</evidence>
<dbReference type="InterPro" id="IPR049326">
    <property type="entry name" value="Rhodopsin_dom_fungi"/>
</dbReference>
<protein>
    <recommendedName>
        <fullName evidence="8">Rhodopsin domain-containing protein</fullName>
    </recommendedName>
</protein>
<evidence type="ECO:0000256" key="7">
    <source>
        <dbReference type="SAM" id="Phobius"/>
    </source>
</evidence>
<evidence type="ECO:0000256" key="3">
    <source>
        <dbReference type="ARBA" id="ARBA00022989"/>
    </source>
</evidence>
<feature type="transmembrane region" description="Helical" evidence="7">
    <location>
        <begin position="33"/>
        <end position="53"/>
    </location>
</feature>
<feature type="region of interest" description="Disordered" evidence="6">
    <location>
        <begin position="342"/>
        <end position="375"/>
    </location>
</feature>
<dbReference type="EMBL" id="JAKWBI020000071">
    <property type="protein sequence ID" value="KAJ2903773.1"/>
    <property type="molecule type" value="Genomic_DNA"/>
</dbReference>
<evidence type="ECO:0000313" key="10">
    <source>
        <dbReference type="Proteomes" id="UP001201980"/>
    </source>
</evidence>
<comment type="caution">
    <text evidence="9">The sequence shown here is derived from an EMBL/GenBank/DDBJ whole genome shotgun (WGS) entry which is preliminary data.</text>
</comment>
<dbReference type="PANTHER" id="PTHR33048">
    <property type="entry name" value="PTH11-LIKE INTEGRAL MEMBRANE PROTEIN (AFU_ORTHOLOGUE AFUA_5G11245)"/>
    <property type="match status" value="1"/>
</dbReference>
<accession>A0AAD5RTH0</accession>
<feature type="transmembrane region" description="Helical" evidence="7">
    <location>
        <begin position="231"/>
        <end position="253"/>
    </location>
</feature>
<evidence type="ECO:0000256" key="4">
    <source>
        <dbReference type="ARBA" id="ARBA00023136"/>
    </source>
</evidence>
<comment type="subcellular location">
    <subcellularLocation>
        <location evidence="1">Membrane</location>
        <topology evidence="1">Multi-pass membrane protein</topology>
    </subcellularLocation>
</comment>
<dbReference type="InterPro" id="IPR052337">
    <property type="entry name" value="SAT4-like"/>
</dbReference>
<evidence type="ECO:0000256" key="2">
    <source>
        <dbReference type="ARBA" id="ARBA00022692"/>
    </source>
</evidence>
<dbReference type="Proteomes" id="UP001201980">
    <property type="component" value="Unassembled WGS sequence"/>
</dbReference>
<feature type="domain" description="Rhodopsin" evidence="8">
    <location>
        <begin position="50"/>
        <end position="295"/>
    </location>
</feature>
<gene>
    <name evidence="9" type="ORF">MKZ38_009339</name>
</gene>
<feature type="transmembrane region" description="Helical" evidence="7">
    <location>
        <begin position="195"/>
        <end position="219"/>
    </location>
</feature>
<evidence type="ECO:0000256" key="1">
    <source>
        <dbReference type="ARBA" id="ARBA00004141"/>
    </source>
</evidence>
<keyword evidence="4 7" id="KW-0472">Membrane</keyword>
<comment type="similarity">
    <text evidence="5">Belongs to the SAT4 family.</text>
</comment>
<feature type="transmembrane region" description="Helical" evidence="7">
    <location>
        <begin position="114"/>
        <end position="135"/>
    </location>
</feature>
<evidence type="ECO:0000259" key="8">
    <source>
        <dbReference type="Pfam" id="PF20684"/>
    </source>
</evidence>
<reference evidence="9" key="1">
    <citation type="submission" date="2022-07" db="EMBL/GenBank/DDBJ databases">
        <title>Draft genome sequence of Zalerion maritima ATCC 34329, a (micro)plastics degrading marine fungus.</title>
        <authorList>
            <person name="Paco A."/>
            <person name="Goncalves M.F.M."/>
            <person name="Rocha-Santos T.A.P."/>
            <person name="Alves A."/>
        </authorList>
    </citation>
    <scope>NUCLEOTIDE SEQUENCE</scope>
    <source>
        <strain evidence="9">ATCC 34329</strain>
    </source>
</reference>
<feature type="transmembrane region" description="Helical" evidence="7">
    <location>
        <begin position="147"/>
        <end position="175"/>
    </location>
</feature>
<dbReference type="PANTHER" id="PTHR33048:SF47">
    <property type="entry name" value="INTEGRAL MEMBRANE PROTEIN-RELATED"/>
    <property type="match status" value="1"/>
</dbReference>
<feature type="transmembrane region" description="Helical" evidence="7">
    <location>
        <begin position="65"/>
        <end position="86"/>
    </location>
</feature>
<feature type="region of interest" description="Disordered" evidence="6">
    <location>
        <begin position="305"/>
        <end position="329"/>
    </location>
</feature>
<proteinExistence type="inferred from homology"/>